<evidence type="ECO:0000256" key="1">
    <source>
        <dbReference type="SAM" id="Coils"/>
    </source>
</evidence>
<dbReference type="WBParaSite" id="HDID_0000677101-mRNA-1">
    <property type="protein sequence ID" value="HDID_0000677101-mRNA-1"/>
    <property type="gene ID" value="HDID_0000677101"/>
</dbReference>
<feature type="compositionally biased region" description="Low complexity" evidence="2">
    <location>
        <begin position="732"/>
        <end position="745"/>
    </location>
</feature>
<accession>A0A158QE24</accession>
<dbReference type="OrthoDB" id="642895at2759"/>
<reference evidence="5" key="1">
    <citation type="submission" date="2016-04" db="UniProtKB">
        <authorList>
            <consortium name="WormBaseParasite"/>
        </authorList>
    </citation>
    <scope>IDENTIFICATION</scope>
</reference>
<dbReference type="Proteomes" id="UP000274504">
    <property type="component" value="Unassembled WGS sequence"/>
</dbReference>
<sequence>MEESQGGTSYCKTLNVKYAGWVDSVLDDVKSNIEHILQIWNSIGFDEKRIERRINILKKELNVCLRSLISEEDKKVASLHKDVEELEAQVINLSNDLGMKVESTDSDLSLLDRQKFLSETREKLSETVSSRMERFKTLSSENQRICEKLGENPRQFSFESVPSNELLKSMDDEINVLLLKLSHKDDTKSDVSNCKNETISPECDSARGDSLITSIRDALIELHELYDECLVDSFARDNFPLDCPLESVSATYLEKINLEIARWKDYRNKFIEAISAYNSWCRSFGRLNEIEDLINQGKGPERLEKEATSLREKILPDLEKLLDLASRRSSKFKIYGQPPTAYVQMIRRSQAKSSVPPKSPKPVILNATARRPDIKKKKLTSSLKKPCSIPKPAWSFRRTRAKSKNLKLNESNAPSSTSSVQSEPITPKTPIPKSDENKPDPKILSLWTRNRGDGSSTTSQRAGSFTSVINKTAPTTPKNRPPLSRMLGKKKATASPAERCRSETRSANKRRISKSFERFKAPQRRKSSAVFSTCSQESSEQSILDLWYKKKDTSSTSQCGSLASVKSEMAPTTLKTRPPISKIFGKKTTTSSVERLHTGTRSSMKRRVSKSSERFKLPQRRKSSTTSSISSQKSSEQSILDLWYKKKDTSSTSQCGSLTSVKSESTFTASRSKKEVKGRDPTWKYRSKLTPQAARILNAKGEVPLVDLLLPSDNKENDKTLVPKSASGKKMNTYSSLSNNTSLSSVKSGDVKSPKTTSDCITPSAVRTPRPAPPVSSSRRPLNRNRNLPEVLQRLEEATGPVPVIELLKTAAPSRKTPSRKK</sequence>
<evidence type="ECO:0000313" key="3">
    <source>
        <dbReference type="EMBL" id="VDL59087.1"/>
    </source>
</evidence>
<evidence type="ECO:0000313" key="4">
    <source>
        <dbReference type="Proteomes" id="UP000274504"/>
    </source>
</evidence>
<feature type="compositionally biased region" description="Polar residues" evidence="2">
    <location>
        <begin position="406"/>
        <end position="424"/>
    </location>
</feature>
<feature type="compositionally biased region" description="Polar residues" evidence="2">
    <location>
        <begin position="650"/>
        <end position="670"/>
    </location>
</feature>
<feature type="region of interest" description="Disordered" evidence="2">
    <location>
        <begin position="586"/>
        <end position="633"/>
    </location>
</feature>
<feature type="region of interest" description="Disordered" evidence="2">
    <location>
        <begin position="650"/>
        <end position="681"/>
    </location>
</feature>
<evidence type="ECO:0000313" key="5">
    <source>
        <dbReference type="WBParaSite" id="HDID_0000677101-mRNA-1"/>
    </source>
</evidence>
<reference evidence="3 4" key="2">
    <citation type="submission" date="2018-11" db="EMBL/GenBank/DDBJ databases">
        <authorList>
            <consortium name="Pathogen Informatics"/>
        </authorList>
    </citation>
    <scope>NUCLEOTIDE SEQUENCE [LARGE SCALE GENOMIC DNA]</scope>
</reference>
<feature type="region of interest" description="Disordered" evidence="2">
    <location>
        <begin position="370"/>
        <end position="509"/>
    </location>
</feature>
<dbReference type="EMBL" id="UYSG01010877">
    <property type="protein sequence ID" value="VDL59087.1"/>
    <property type="molecule type" value="Genomic_DNA"/>
</dbReference>
<dbReference type="STRING" id="6216.A0A158QE24"/>
<feature type="compositionally biased region" description="Basic and acidic residues" evidence="2">
    <location>
        <begin position="672"/>
        <end position="681"/>
    </location>
</feature>
<dbReference type="Pfam" id="PF03999">
    <property type="entry name" value="MAP65_ASE1"/>
    <property type="match status" value="1"/>
</dbReference>
<evidence type="ECO:0000256" key="2">
    <source>
        <dbReference type="SAM" id="MobiDB-lite"/>
    </source>
</evidence>
<gene>
    <name evidence="3" type="ORF">HDID_LOCUS6769</name>
</gene>
<feature type="compositionally biased region" description="Low complexity" evidence="2">
    <location>
        <begin position="762"/>
        <end position="789"/>
    </location>
</feature>
<protein>
    <submittedName>
        <fullName evidence="5">Protein regulator of cytokinesis 1</fullName>
    </submittedName>
</protein>
<dbReference type="AlphaFoldDB" id="A0A158QE24"/>
<feature type="coiled-coil region" evidence="1">
    <location>
        <begin position="69"/>
        <end position="96"/>
    </location>
</feature>
<keyword evidence="1" id="KW-0175">Coiled coil</keyword>
<proteinExistence type="predicted"/>
<feature type="compositionally biased region" description="Low complexity" evidence="2">
    <location>
        <begin position="624"/>
        <end position="633"/>
    </location>
</feature>
<organism evidence="5">
    <name type="scientific">Hymenolepis diminuta</name>
    <name type="common">Rat tapeworm</name>
    <dbReference type="NCBI Taxonomy" id="6216"/>
    <lineage>
        <taxon>Eukaryota</taxon>
        <taxon>Metazoa</taxon>
        <taxon>Spiralia</taxon>
        <taxon>Lophotrochozoa</taxon>
        <taxon>Platyhelminthes</taxon>
        <taxon>Cestoda</taxon>
        <taxon>Eucestoda</taxon>
        <taxon>Cyclophyllidea</taxon>
        <taxon>Hymenolepididae</taxon>
        <taxon>Hymenolepis</taxon>
    </lineage>
</organism>
<feature type="compositionally biased region" description="Polar residues" evidence="2">
    <location>
        <begin position="453"/>
        <end position="478"/>
    </location>
</feature>
<name>A0A158QE24_HYMDI</name>
<feature type="region of interest" description="Disordered" evidence="2">
    <location>
        <begin position="713"/>
        <end position="789"/>
    </location>
</feature>